<comment type="subcellular location">
    <subcellularLocation>
        <location evidence="1">Cell membrane</location>
        <topology evidence="1">Multi-pass membrane protein</topology>
    </subcellularLocation>
</comment>
<evidence type="ECO:0000256" key="3">
    <source>
        <dbReference type="ARBA" id="ARBA00022692"/>
    </source>
</evidence>
<reference evidence="9" key="1">
    <citation type="submission" date="2017-06" db="EMBL/GenBank/DDBJ databases">
        <authorList>
            <person name="Varghese N."/>
            <person name="Submissions S."/>
        </authorList>
    </citation>
    <scope>NUCLEOTIDE SEQUENCE [LARGE SCALE GENOMIC DNA]</scope>
    <source>
        <strain evidence="9">MWH-VicM1</strain>
    </source>
</reference>
<proteinExistence type="predicted"/>
<dbReference type="Pfam" id="PF01292">
    <property type="entry name" value="Ni_hydr_CYTB"/>
    <property type="match status" value="1"/>
</dbReference>
<keyword evidence="5 6" id="KW-0472">Membrane</keyword>
<gene>
    <name evidence="8" type="ORF">SAMN06295916_1544</name>
</gene>
<accession>A0A212U1X8</accession>
<evidence type="ECO:0000256" key="4">
    <source>
        <dbReference type="ARBA" id="ARBA00022989"/>
    </source>
</evidence>
<feature type="transmembrane region" description="Helical" evidence="6">
    <location>
        <begin position="44"/>
        <end position="63"/>
    </location>
</feature>
<keyword evidence="3 6" id="KW-0812">Transmembrane</keyword>
<dbReference type="InterPro" id="IPR051542">
    <property type="entry name" value="Hydrogenase_cytochrome"/>
</dbReference>
<dbReference type="SUPFAM" id="SSF81342">
    <property type="entry name" value="Transmembrane di-heme cytochromes"/>
    <property type="match status" value="1"/>
</dbReference>
<feature type="domain" description="Cytochrome b561 bacterial/Ni-hydrogenase" evidence="7">
    <location>
        <begin position="11"/>
        <end position="157"/>
    </location>
</feature>
<dbReference type="GO" id="GO:0009055">
    <property type="term" value="F:electron transfer activity"/>
    <property type="evidence" value="ECO:0007669"/>
    <property type="project" value="InterPro"/>
</dbReference>
<feature type="transmembrane region" description="Helical" evidence="6">
    <location>
        <begin position="96"/>
        <end position="118"/>
    </location>
</feature>
<dbReference type="PANTHER" id="PTHR30485:SF2">
    <property type="entry name" value="BLL0597 PROTEIN"/>
    <property type="match status" value="1"/>
</dbReference>
<feature type="transmembrane region" description="Helical" evidence="6">
    <location>
        <begin position="186"/>
        <end position="205"/>
    </location>
</feature>
<dbReference type="Gene3D" id="1.20.950.20">
    <property type="entry name" value="Transmembrane di-heme cytochromes, Chain C"/>
    <property type="match status" value="1"/>
</dbReference>
<dbReference type="RefSeq" id="WP_088813473.1">
    <property type="nucleotide sequence ID" value="NZ_FYEX01000002.1"/>
</dbReference>
<dbReference type="GO" id="GO:0022904">
    <property type="term" value="P:respiratory electron transport chain"/>
    <property type="evidence" value="ECO:0007669"/>
    <property type="project" value="InterPro"/>
</dbReference>
<feature type="transmembrane region" description="Helical" evidence="6">
    <location>
        <begin position="138"/>
        <end position="160"/>
    </location>
</feature>
<dbReference type="OrthoDB" id="196472at2"/>
<dbReference type="PANTHER" id="PTHR30485">
    <property type="entry name" value="NI/FE-HYDROGENASE 1 B-TYPE CYTOCHROME SUBUNIT"/>
    <property type="match status" value="1"/>
</dbReference>
<keyword evidence="9" id="KW-1185">Reference proteome</keyword>
<dbReference type="GO" id="GO:0005886">
    <property type="term" value="C:plasma membrane"/>
    <property type="evidence" value="ECO:0007669"/>
    <property type="project" value="UniProtKB-SubCell"/>
</dbReference>
<dbReference type="GO" id="GO:0020037">
    <property type="term" value="F:heme binding"/>
    <property type="evidence" value="ECO:0007669"/>
    <property type="project" value="TreeGrafter"/>
</dbReference>
<dbReference type="Proteomes" id="UP000197215">
    <property type="component" value="Unassembled WGS sequence"/>
</dbReference>
<name>A0A212U1X8_9BURK</name>
<dbReference type="EMBL" id="FYEX01000002">
    <property type="protein sequence ID" value="SNC72262.1"/>
    <property type="molecule type" value="Genomic_DNA"/>
</dbReference>
<evidence type="ECO:0000313" key="9">
    <source>
        <dbReference type="Proteomes" id="UP000197215"/>
    </source>
</evidence>
<evidence type="ECO:0000256" key="2">
    <source>
        <dbReference type="ARBA" id="ARBA00022475"/>
    </source>
</evidence>
<organism evidence="8 9">
    <name type="scientific">Polynucleobacter victoriensis</name>
    <dbReference type="NCBI Taxonomy" id="2049319"/>
    <lineage>
        <taxon>Bacteria</taxon>
        <taxon>Pseudomonadati</taxon>
        <taxon>Pseudomonadota</taxon>
        <taxon>Betaproteobacteria</taxon>
        <taxon>Burkholderiales</taxon>
        <taxon>Burkholderiaceae</taxon>
        <taxon>Polynucleobacter</taxon>
    </lineage>
</organism>
<sequence>MIAEIRKRMLVWDSPVFFTHWLLAICFLGAILTQESEKFRLVHVTMGYTMLGIIGFRVIWGFIGSKYARFTTIKPRFLRVRENIQAILSGNKEFSIGLNAVGFVAAYLLMGLVLLVSATGYLVFNEIGPELISEIHELVGNLIIAVVVVHVGSIVLNVMYQRLQKTNGEVAKNVGVLAQRARPYKWVTIIILLVVIYFWGIQFKIW</sequence>
<dbReference type="InterPro" id="IPR016174">
    <property type="entry name" value="Di-haem_cyt_TM"/>
</dbReference>
<feature type="transmembrane region" description="Helical" evidence="6">
    <location>
        <begin position="12"/>
        <end position="32"/>
    </location>
</feature>
<protein>
    <submittedName>
        <fullName evidence="8">Cytochrome b</fullName>
    </submittedName>
</protein>
<evidence type="ECO:0000259" key="7">
    <source>
        <dbReference type="Pfam" id="PF01292"/>
    </source>
</evidence>
<evidence type="ECO:0000256" key="5">
    <source>
        <dbReference type="ARBA" id="ARBA00023136"/>
    </source>
</evidence>
<dbReference type="InterPro" id="IPR011577">
    <property type="entry name" value="Cyt_b561_bac/Ni-Hgenase"/>
</dbReference>
<keyword evidence="4 6" id="KW-1133">Transmembrane helix</keyword>
<evidence type="ECO:0000256" key="6">
    <source>
        <dbReference type="SAM" id="Phobius"/>
    </source>
</evidence>
<keyword evidence="2" id="KW-1003">Cell membrane</keyword>
<evidence type="ECO:0000313" key="8">
    <source>
        <dbReference type="EMBL" id="SNC72262.1"/>
    </source>
</evidence>
<dbReference type="AlphaFoldDB" id="A0A212U1X8"/>
<evidence type="ECO:0000256" key="1">
    <source>
        <dbReference type="ARBA" id="ARBA00004651"/>
    </source>
</evidence>